<dbReference type="PANTHER" id="PTHR35111:SF5">
    <property type="entry name" value="F10A5.9"/>
    <property type="match status" value="1"/>
</dbReference>
<organism evidence="1 2">
    <name type="scientific">Dendrobium catenatum</name>
    <dbReference type="NCBI Taxonomy" id="906689"/>
    <lineage>
        <taxon>Eukaryota</taxon>
        <taxon>Viridiplantae</taxon>
        <taxon>Streptophyta</taxon>
        <taxon>Embryophyta</taxon>
        <taxon>Tracheophyta</taxon>
        <taxon>Spermatophyta</taxon>
        <taxon>Magnoliopsida</taxon>
        <taxon>Liliopsida</taxon>
        <taxon>Asparagales</taxon>
        <taxon>Orchidaceae</taxon>
        <taxon>Epidendroideae</taxon>
        <taxon>Malaxideae</taxon>
        <taxon>Dendrobiinae</taxon>
        <taxon>Dendrobium</taxon>
    </lineage>
</organism>
<accession>A0A2I0WYP4</accession>
<proteinExistence type="predicted"/>
<evidence type="ECO:0000313" key="1">
    <source>
        <dbReference type="EMBL" id="PKU80782.1"/>
    </source>
</evidence>
<dbReference type="PANTHER" id="PTHR35111">
    <property type="entry name" value="F10A5.9-RELATED"/>
    <property type="match status" value="1"/>
</dbReference>
<name>A0A2I0WYP4_9ASPA</name>
<sequence length="101" mass="11521">MMSKLRGQSFPAKVSHEGRRAKVKTASKLFLWSAKLFRRFRDALVSSLPTIKPPVTHQFVEDRSDVPERSSTLNISPRNSHYDEAIADCIEFLNKSCQDGR</sequence>
<protein>
    <submittedName>
        <fullName evidence="1">Uncharacterized protein</fullName>
    </submittedName>
</protein>
<dbReference type="AlphaFoldDB" id="A0A2I0WYP4"/>
<gene>
    <name evidence="1" type="ORF">MA16_Dca014620</name>
</gene>
<keyword evidence="2" id="KW-1185">Reference proteome</keyword>
<evidence type="ECO:0000313" key="2">
    <source>
        <dbReference type="Proteomes" id="UP000233837"/>
    </source>
</evidence>
<reference evidence="1 2" key="1">
    <citation type="journal article" date="2016" name="Sci. Rep.">
        <title>The Dendrobium catenatum Lindl. genome sequence provides insights into polysaccharide synthase, floral development and adaptive evolution.</title>
        <authorList>
            <person name="Zhang G.Q."/>
            <person name="Xu Q."/>
            <person name="Bian C."/>
            <person name="Tsai W.C."/>
            <person name="Yeh C.M."/>
            <person name="Liu K.W."/>
            <person name="Yoshida K."/>
            <person name="Zhang L.S."/>
            <person name="Chang S.B."/>
            <person name="Chen F."/>
            <person name="Shi Y."/>
            <person name="Su Y.Y."/>
            <person name="Zhang Y.Q."/>
            <person name="Chen L.J."/>
            <person name="Yin Y."/>
            <person name="Lin M."/>
            <person name="Huang H."/>
            <person name="Deng H."/>
            <person name="Wang Z.W."/>
            <person name="Zhu S.L."/>
            <person name="Zhao X."/>
            <person name="Deng C."/>
            <person name="Niu S.C."/>
            <person name="Huang J."/>
            <person name="Wang M."/>
            <person name="Liu G.H."/>
            <person name="Yang H.J."/>
            <person name="Xiao X.J."/>
            <person name="Hsiao Y.Y."/>
            <person name="Wu W.L."/>
            <person name="Chen Y.Y."/>
            <person name="Mitsuda N."/>
            <person name="Ohme-Takagi M."/>
            <person name="Luo Y.B."/>
            <person name="Van de Peer Y."/>
            <person name="Liu Z.J."/>
        </authorList>
    </citation>
    <scope>NUCLEOTIDE SEQUENCE [LARGE SCALE GENOMIC DNA]</scope>
    <source>
        <tissue evidence="1">The whole plant</tissue>
    </source>
</reference>
<reference evidence="1 2" key="2">
    <citation type="journal article" date="2017" name="Nature">
        <title>The Apostasia genome and the evolution of orchids.</title>
        <authorList>
            <person name="Zhang G.Q."/>
            <person name="Liu K.W."/>
            <person name="Li Z."/>
            <person name="Lohaus R."/>
            <person name="Hsiao Y.Y."/>
            <person name="Niu S.C."/>
            <person name="Wang J.Y."/>
            <person name="Lin Y.C."/>
            <person name="Xu Q."/>
            <person name="Chen L.J."/>
            <person name="Yoshida K."/>
            <person name="Fujiwara S."/>
            <person name="Wang Z.W."/>
            <person name="Zhang Y.Q."/>
            <person name="Mitsuda N."/>
            <person name="Wang M."/>
            <person name="Liu G.H."/>
            <person name="Pecoraro L."/>
            <person name="Huang H.X."/>
            <person name="Xiao X.J."/>
            <person name="Lin M."/>
            <person name="Wu X.Y."/>
            <person name="Wu W.L."/>
            <person name="Chen Y.Y."/>
            <person name="Chang S.B."/>
            <person name="Sakamoto S."/>
            <person name="Ohme-Takagi M."/>
            <person name="Yagi M."/>
            <person name="Zeng S.J."/>
            <person name="Shen C.Y."/>
            <person name="Yeh C.M."/>
            <person name="Luo Y.B."/>
            <person name="Tsai W.C."/>
            <person name="Van de Peer Y."/>
            <person name="Liu Z.J."/>
        </authorList>
    </citation>
    <scope>NUCLEOTIDE SEQUENCE [LARGE SCALE GENOMIC DNA]</scope>
    <source>
        <tissue evidence="1">The whole plant</tissue>
    </source>
</reference>
<dbReference type="EMBL" id="KZ502311">
    <property type="protein sequence ID" value="PKU80782.1"/>
    <property type="molecule type" value="Genomic_DNA"/>
</dbReference>
<dbReference type="Proteomes" id="UP000233837">
    <property type="component" value="Unassembled WGS sequence"/>
</dbReference>